<dbReference type="GO" id="GO:0032259">
    <property type="term" value="P:methylation"/>
    <property type="evidence" value="ECO:0007669"/>
    <property type="project" value="UniProtKB-KW"/>
</dbReference>
<dbReference type="GO" id="GO:0008757">
    <property type="term" value="F:S-adenosylmethionine-dependent methyltransferase activity"/>
    <property type="evidence" value="ECO:0007669"/>
    <property type="project" value="InterPro"/>
</dbReference>
<dbReference type="InterPro" id="IPR029063">
    <property type="entry name" value="SAM-dependent_MTases_sf"/>
</dbReference>
<dbReference type="AlphaFoldDB" id="A0A9W6HLL8"/>
<dbReference type="EMBL" id="BSER01000009">
    <property type="protein sequence ID" value="GLJ95451.1"/>
    <property type="molecule type" value="Genomic_DNA"/>
</dbReference>
<reference evidence="5" key="1">
    <citation type="journal article" date="2014" name="Int. J. Syst. Evol. Microbiol.">
        <title>Complete genome sequence of Corynebacterium casei LMG S-19264T (=DSM 44701T), isolated from a smear-ripened cheese.</title>
        <authorList>
            <consortium name="US DOE Joint Genome Institute (JGI-PGF)"/>
            <person name="Walter F."/>
            <person name="Albersmeier A."/>
            <person name="Kalinowski J."/>
            <person name="Ruckert C."/>
        </authorList>
    </citation>
    <scope>NUCLEOTIDE SEQUENCE</scope>
    <source>
        <strain evidence="5">VKM Ac-1940</strain>
    </source>
</reference>
<evidence type="ECO:0000256" key="1">
    <source>
        <dbReference type="ARBA" id="ARBA00022603"/>
    </source>
</evidence>
<sequence length="385" mass="40722">MSLPFERLRRTPDVEGPGLVAVDAADRLLLDESAARRAACASEDLVVIGDAYGALALGCAWESSAGCRAVRVHQDSLTGERALAANAARFPERPDLGRRVAASPTLDADLVRGARVVLLRLPRSLDALRDIAALIAAHADPDVVVYAGGRIKHMSVAMNAVLGECFSRVDVTHARQKSRVLIAHGPHDGHDPRPDAASLDTPGDIALELRAFGGAFGGARLDAGTRLLLAHLPARIAGGGPDDPFVDLACGTGVIGAWLALRHSQAFVWSSDPSAAAIASARATAAANHVDERVRVVRDDALSLRPAGSASFLTLNPPFHSGAAVTDRIAPHLFADAARVLRPGGELWCVWNSPLGYRPMLERLVGPTRQVARDPRFTVTVSTRR</sequence>
<protein>
    <submittedName>
        <fullName evidence="5">16S RNA G1207 methylase RsmC</fullName>
    </submittedName>
</protein>
<dbReference type="CDD" id="cd02440">
    <property type="entry name" value="AdoMet_MTases"/>
    <property type="match status" value="1"/>
</dbReference>
<comment type="caution">
    <text evidence="5">The sequence shown here is derived from an EMBL/GenBank/DDBJ whole genome shotgun (WGS) entry which is preliminary data.</text>
</comment>
<evidence type="ECO:0000313" key="6">
    <source>
        <dbReference type="Proteomes" id="UP001142291"/>
    </source>
</evidence>
<organism evidence="5 6">
    <name type="scientific">Microbacterium dextranolyticum</name>
    <dbReference type="NCBI Taxonomy" id="36806"/>
    <lineage>
        <taxon>Bacteria</taxon>
        <taxon>Bacillati</taxon>
        <taxon>Actinomycetota</taxon>
        <taxon>Actinomycetes</taxon>
        <taxon>Micrococcales</taxon>
        <taxon>Microbacteriaceae</taxon>
        <taxon>Microbacterium</taxon>
    </lineage>
</organism>
<feature type="domain" description="RlmG N-terminal" evidence="4">
    <location>
        <begin position="7"/>
        <end position="183"/>
    </location>
</feature>
<evidence type="ECO:0000256" key="2">
    <source>
        <dbReference type="ARBA" id="ARBA00022679"/>
    </source>
</evidence>
<accession>A0A9W6HLL8</accession>
<reference evidence="5" key="2">
    <citation type="submission" date="2023-01" db="EMBL/GenBank/DDBJ databases">
        <authorList>
            <person name="Sun Q."/>
            <person name="Evtushenko L."/>
        </authorList>
    </citation>
    <scope>NUCLEOTIDE SEQUENCE</scope>
    <source>
        <strain evidence="5">VKM Ac-1940</strain>
    </source>
</reference>
<dbReference type="Pfam" id="PF26049">
    <property type="entry name" value="RLMG_N"/>
    <property type="match status" value="1"/>
</dbReference>
<evidence type="ECO:0000259" key="3">
    <source>
        <dbReference type="Pfam" id="PF05175"/>
    </source>
</evidence>
<feature type="domain" description="Methyltransferase small" evidence="3">
    <location>
        <begin position="209"/>
        <end position="380"/>
    </location>
</feature>
<gene>
    <name evidence="5" type="ORF">GCM10017591_15140</name>
</gene>
<dbReference type="Gene3D" id="3.40.50.150">
    <property type="entry name" value="Vaccinia Virus protein VP39"/>
    <property type="match status" value="2"/>
</dbReference>
<dbReference type="PANTHER" id="PTHR47816:SF5">
    <property type="entry name" value="RIBOSOMAL RNA LARGE SUBUNIT METHYLTRANSFERASE G"/>
    <property type="match status" value="1"/>
</dbReference>
<dbReference type="SUPFAM" id="SSF53335">
    <property type="entry name" value="S-adenosyl-L-methionine-dependent methyltransferases"/>
    <property type="match status" value="1"/>
</dbReference>
<name>A0A9W6HLL8_9MICO</name>
<keyword evidence="2" id="KW-0808">Transferase</keyword>
<dbReference type="InterPro" id="IPR046977">
    <property type="entry name" value="RsmC/RlmG"/>
</dbReference>
<dbReference type="InterPro" id="IPR007848">
    <property type="entry name" value="Small_mtfrase_dom"/>
</dbReference>
<keyword evidence="1 5" id="KW-0489">Methyltransferase</keyword>
<dbReference type="Proteomes" id="UP001142291">
    <property type="component" value="Unassembled WGS sequence"/>
</dbReference>
<evidence type="ECO:0000259" key="4">
    <source>
        <dbReference type="Pfam" id="PF26049"/>
    </source>
</evidence>
<keyword evidence="6" id="KW-1185">Reference proteome</keyword>
<dbReference type="PANTHER" id="PTHR47816">
    <property type="entry name" value="RIBOSOMAL RNA SMALL SUBUNIT METHYLTRANSFERASE C"/>
    <property type="match status" value="1"/>
</dbReference>
<proteinExistence type="predicted"/>
<dbReference type="RefSeq" id="WP_204964041.1">
    <property type="nucleotide sequence ID" value="NZ_BAAAUR010000001.1"/>
</dbReference>
<dbReference type="InterPro" id="IPR058679">
    <property type="entry name" value="RlmG_N"/>
</dbReference>
<evidence type="ECO:0000313" key="5">
    <source>
        <dbReference type="EMBL" id="GLJ95451.1"/>
    </source>
</evidence>
<dbReference type="Pfam" id="PF05175">
    <property type="entry name" value="MTS"/>
    <property type="match status" value="1"/>
</dbReference>